<dbReference type="OrthoDB" id="195113at2"/>
<dbReference type="InterPro" id="IPR024072">
    <property type="entry name" value="DHFR-like_dom_sf"/>
</dbReference>
<gene>
    <name evidence="2" type="ORF">EGT74_00155</name>
</gene>
<organism evidence="2 3">
    <name type="scientific">Chitinophaga lutea</name>
    <dbReference type="NCBI Taxonomy" id="2488634"/>
    <lineage>
        <taxon>Bacteria</taxon>
        <taxon>Pseudomonadati</taxon>
        <taxon>Bacteroidota</taxon>
        <taxon>Chitinophagia</taxon>
        <taxon>Chitinophagales</taxon>
        <taxon>Chitinophagaceae</taxon>
        <taxon>Chitinophaga</taxon>
    </lineage>
</organism>
<proteinExistence type="predicted"/>
<name>A0A3N4QJR2_9BACT</name>
<comment type="caution">
    <text evidence="2">The sequence shown here is derived from an EMBL/GenBank/DDBJ whole genome shotgun (WGS) entry which is preliminary data.</text>
</comment>
<dbReference type="GO" id="GO:0008703">
    <property type="term" value="F:5-amino-6-(5-phosphoribosylamino)uracil reductase activity"/>
    <property type="evidence" value="ECO:0007669"/>
    <property type="project" value="InterPro"/>
</dbReference>
<dbReference type="InterPro" id="IPR050765">
    <property type="entry name" value="Riboflavin_Biosynth_HTPR"/>
</dbReference>
<dbReference type="EMBL" id="RPDH01000001">
    <property type="protein sequence ID" value="RPE12004.1"/>
    <property type="molecule type" value="Genomic_DNA"/>
</dbReference>
<evidence type="ECO:0000259" key="1">
    <source>
        <dbReference type="Pfam" id="PF01872"/>
    </source>
</evidence>
<dbReference type="Gene3D" id="3.40.430.10">
    <property type="entry name" value="Dihydrofolate Reductase, subunit A"/>
    <property type="match status" value="1"/>
</dbReference>
<feature type="domain" description="Bacterial bifunctional deaminase-reductase C-terminal" evidence="1">
    <location>
        <begin position="3"/>
        <end position="179"/>
    </location>
</feature>
<keyword evidence="3" id="KW-1185">Reference proteome</keyword>
<dbReference type="GO" id="GO:0009231">
    <property type="term" value="P:riboflavin biosynthetic process"/>
    <property type="evidence" value="ECO:0007669"/>
    <property type="project" value="InterPro"/>
</dbReference>
<dbReference type="InterPro" id="IPR002734">
    <property type="entry name" value="RibDG_C"/>
</dbReference>
<dbReference type="SUPFAM" id="SSF53597">
    <property type="entry name" value="Dihydrofolate reductase-like"/>
    <property type="match status" value="1"/>
</dbReference>
<sequence>MRKLKLQMQLSLDSFCAGPDGEMDWMTHEWDDEIKQYVTDLTEPVDCIVLGRKLAEGFIPYWATVAADPDDPQYSAGRKFTDTPKVVFSRTPGLPGWDNTVLAKGTLSHEITQLKKQQGKDIIAYGGATFASALIGEGLVDELHLFINPTSIGKGLTPFTGRTGLQLVQSKAFPCGIVLLQYQPK</sequence>
<dbReference type="RefSeq" id="WP_123844420.1">
    <property type="nucleotide sequence ID" value="NZ_RPDH01000001.1"/>
</dbReference>
<reference evidence="2 3" key="1">
    <citation type="submission" date="2018-11" db="EMBL/GenBank/DDBJ databases">
        <title>Chitinophaga lutea sp.nov., isolate from arsenic contaminated soil.</title>
        <authorList>
            <person name="Zong Y."/>
        </authorList>
    </citation>
    <scope>NUCLEOTIDE SEQUENCE [LARGE SCALE GENOMIC DNA]</scope>
    <source>
        <strain evidence="2 3">ZY74</strain>
    </source>
</reference>
<evidence type="ECO:0000313" key="3">
    <source>
        <dbReference type="Proteomes" id="UP000278351"/>
    </source>
</evidence>
<dbReference type="AlphaFoldDB" id="A0A3N4QJR2"/>
<dbReference type="Pfam" id="PF01872">
    <property type="entry name" value="RibD_C"/>
    <property type="match status" value="1"/>
</dbReference>
<evidence type="ECO:0000313" key="2">
    <source>
        <dbReference type="EMBL" id="RPE12004.1"/>
    </source>
</evidence>
<dbReference type="PANTHER" id="PTHR38011:SF11">
    <property type="entry name" value="2,5-DIAMINO-6-RIBOSYLAMINO-4(3H)-PYRIMIDINONE 5'-PHOSPHATE REDUCTASE"/>
    <property type="match status" value="1"/>
</dbReference>
<dbReference type="Proteomes" id="UP000278351">
    <property type="component" value="Unassembled WGS sequence"/>
</dbReference>
<protein>
    <submittedName>
        <fullName evidence="2">Dihydrofolate reductase</fullName>
    </submittedName>
</protein>
<dbReference type="PANTHER" id="PTHR38011">
    <property type="entry name" value="DIHYDROFOLATE REDUCTASE FAMILY PROTEIN (AFU_ORTHOLOGUE AFUA_8G06820)"/>
    <property type="match status" value="1"/>
</dbReference>
<accession>A0A3N4QJR2</accession>